<dbReference type="AlphaFoldDB" id="A0AAD7USL4"/>
<dbReference type="PANTHER" id="PTHR46481:SF10">
    <property type="entry name" value="ZINC FINGER BED DOMAIN-CONTAINING PROTEIN 39"/>
    <property type="match status" value="1"/>
</dbReference>
<accession>A0AAD7USL4</accession>
<keyword evidence="5" id="KW-0539">Nucleus</keyword>
<dbReference type="PANTHER" id="PTHR46481">
    <property type="entry name" value="ZINC FINGER BED DOMAIN-CONTAINING PROTEIN 4"/>
    <property type="match status" value="1"/>
</dbReference>
<dbReference type="SUPFAM" id="SSF53098">
    <property type="entry name" value="Ribonuclease H-like"/>
    <property type="match status" value="1"/>
</dbReference>
<organism evidence="8 9">
    <name type="scientific">Lichtheimia ornata</name>
    <dbReference type="NCBI Taxonomy" id="688661"/>
    <lineage>
        <taxon>Eukaryota</taxon>
        <taxon>Fungi</taxon>
        <taxon>Fungi incertae sedis</taxon>
        <taxon>Mucoromycota</taxon>
        <taxon>Mucoromycotina</taxon>
        <taxon>Mucoromycetes</taxon>
        <taxon>Mucorales</taxon>
        <taxon>Lichtheimiaceae</taxon>
        <taxon>Lichtheimia</taxon>
    </lineage>
</organism>
<evidence type="ECO:0000256" key="3">
    <source>
        <dbReference type="ARBA" id="ARBA00022771"/>
    </source>
</evidence>
<name>A0AAD7USL4_9FUNG</name>
<dbReference type="GO" id="GO:0008270">
    <property type="term" value="F:zinc ion binding"/>
    <property type="evidence" value="ECO:0007669"/>
    <property type="project" value="UniProtKB-KW"/>
</dbReference>
<evidence type="ECO:0000256" key="1">
    <source>
        <dbReference type="ARBA" id="ARBA00004123"/>
    </source>
</evidence>
<keyword evidence="9" id="KW-1185">Reference proteome</keyword>
<reference evidence="8 9" key="1">
    <citation type="submission" date="2023-03" db="EMBL/GenBank/DDBJ databases">
        <title>Genome sequence of Lichtheimia ornata CBS 291.66.</title>
        <authorList>
            <person name="Mohabir J.T."/>
            <person name="Shea T.P."/>
            <person name="Kurbessoian T."/>
            <person name="Berby B."/>
            <person name="Fontaine J."/>
            <person name="Livny J."/>
            <person name="Gnirke A."/>
            <person name="Stajich J.E."/>
            <person name="Cuomo C.A."/>
        </authorList>
    </citation>
    <scope>NUCLEOTIDE SEQUENCE [LARGE SCALE GENOMIC DNA]</scope>
    <source>
        <strain evidence="8">CBS 291.66</strain>
    </source>
</reference>
<sequence length="693" mass="78610">MPYQVGNSSNDPRGALSDRPSFTEALLYREDSLMSIRTECTDDSVDVREDMEDGDSLLSPMDQDASAFYQGSTESDEGDNDSDSGAWFFVHKYGIRSTRNGNPRIQCLVSNCHRHIASKYSSTSRFTRHLASHGIKKDVGPHIKSGEKRNGPLDMFVQGKRARTFQVEEFQRLFVKFLVSSKLPFTTCENAALQELLEMARIAPTASAVQLPSTSTCTRKTEAEYEMARDRLKEMFKKVSVVSCTLDGWTSPFNQPFLAVTAHWIDKETWTLKEVIIGFEPVNGPHTGENLAAVFIEVLEELDLGKKLFTITTDNASNMTTMAKHVMEPFRLRHHIPCVGHVFNLAVQEILKNGLKAQAPNSVIDHDSSDEPASPLAKLRKGILKIRSSPQRYATFERKRAAMECPPLGLTLDVRTRWNSTYDMLNRAVKLKDAYMAMTVPGSELEAFALSPSEWERIQGIIEVLYPFEENTTRLSASRSHASVNMTILCYNRIMDALEKIETKSKDPEIRRAVSCGINKMVQYYSRTDMTEVYAVATALDPRMKFKWWKPHGWEKKWRDISEKMVRDAWCRFSGVVSIDDEVNERAQELQKLFLTELETDELSEYVGQPTVAPMVNPQKADELIFWEVNQAHWPNLAAMAAQYLAVPATSTPSERCFSATRLLLPHVRNRLSPSTIKQLMLLGSWFDMNLHT</sequence>
<feature type="compositionally biased region" description="Acidic residues" evidence="6">
    <location>
        <begin position="41"/>
        <end position="55"/>
    </location>
</feature>
<proteinExistence type="predicted"/>
<dbReference type="Proteomes" id="UP001234581">
    <property type="component" value="Unassembled WGS sequence"/>
</dbReference>
<comment type="subcellular location">
    <subcellularLocation>
        <location evidence="1">Nucleus</location>
    </subcellularLocation>
</comment>
<dbReference type="InterPro" id="IPR008906">
    <property type="entry name" value="HATC_C_dom"/>
</dbReference>
<dbReference type="Pfam" id="PF05699">
    <property type="entry name" value="Dimer_Tnp_hAT"/>
    <property type="match status" value="1"/>
</dbReference>
<dbReference type="InterPro" id="IPR012337">
    <property type="entry name" value="RNaseH-like_sf"/>
</dbReference>
<dbReference type="InterPro" id="IPR052035">
    <property type="entry name" value="ZnF_BED_domain_contain"/>
</dbReference>
<keyword evidence="4" id="KW-0862">Zinc</keyword>
<feature type="compositionally biased region" description="Polar residues" evidence="6">
    <location>
        <begin position="1"/>
        <end position="11"/>
    </location>
</feature>
<evidence type="ECO:0000256" key="2">
    <source>
        <dbReference type="ARBA" id="ARBA00022723"/>
    </source>
</evidence>
<dbReference type="EMBL" id="JARTCD010000134">
    <property type="protein sequence ID" value="KAJ8651872.1"/>
    <property type="molecule type" value="Genomic_DNA"/>
</dbReference>
<dbReference type="RefSeq" id="XP_058336786.1">
    <property type="nucleotide sequence ID" value="XM_058492458.1"/>
</dbReference>
<feature type="region of interest" description="Disordered" evidence="6">
    <location>
        <begin position="1"/>
        <end position="20"/>
    </location>
</feature>
<gene>
    <name evidence="8" type="ORF">O0I10_012565</name>
</gene>
<dbReference type="GO" id="GO:0005634">
    <property type="term" value="C:nucleus"/>
    <property type="evidence" value="ECO:0007669"/>
    <property type="project" value="UniProtKB-SubCell"/>
</dbReference>
<evidence type="ECO:0000259" key="7">
    <source>
        <dbReference type="Pfam" id="PF05699"/>
    </source>
</evidence>
<dbReference type="GO" id="GO:0046983">
    <property type="term" value="F:protein dimerization activity"/>
    <property type="evidence" value="ECO:0007669"/>
    <property type="project" value="InterPro"/>
</dbReference>
<protein>
    <recommendedName>
        <fullName evidence="7">HAT C-terminal dimerisation domain-containing protein</fullName>
    </recommendedName>
</protein>
<evidence type="ECO:0000256" key="4">
    <source>
        <dbReference type="ARBA" id="ARBA00022833"/>
    </source>
</evidence>
<comment type="caution">
    <text evidence="8">The sequence shown here is derived from an EMBL/GenBank/DDBJ whole genome shotgun (WGS) entry which is preliminary data.</text>
</comment>
<feature type="domain" description="HAT C-terminal dimerisation" evidence="7">
    <location>
        <begin position="602"/>
        <end position="686"/>
    </location>
</feature>
<feature type="region of interest" description="Disordered" evidence="6">
    <location>
        <begin position="40"/>
        <end position="62"/>
    </location>
</feature>
<evidence type="ECO:0000313" key="8">
    <source>
        <dbReference type="EMBL" id="KAJ8651872.1"/>
    </source>
</evidence>
<evidence type="ECO:0000256" key="5">
    <source>
        <dbReference type="ARBA" id="ARBA00023242"/>
    </source>
</evidence>
<evidence type="ECO:0000256" key="6">
    <source>
        <dbReference type="SAM" id="MobiDB-lite"/>
    </source>
</evidence>
<keyword evidence="2" id="KW-0479">Metal-binding</keyword>
<dbReference type="GeneID" id="83219902"/>
<keyword evidence="3" id="KW-0863">Zinc-finger</keyword>
<evidence type="ECO:0000313" key="9">
    <source>
        <dbReference type="Proteomes" id="UP001234581"/>
    </source>
</evidence>